<evidence type="ECO:0000313" key="1">
    <source>
        <dbReference type="EMBL" id="KAK0171499.1"/>
    </source>
</evidence>
<accession>A0AA39FLH7</accession>
<dbReference type="Proteomes" id="UP001168972">
    <property type="component" value="Unassembled WGS sequence"/>
</dbReference>
<gene>
    <name evidence="1" type="ORF">PV327_011194</name>
</gene>
<reference evidence="1" key="1">
    <citation type="journal article" date="2023" name="bioRxiv">
        <title>Scaffold-level genome assemblies of two parasitoid biocontrol wasps reveal the parthenogenesis mechanism and an associated novel virus.</title>
        <authorList>
            <person name="Inwood S."/>
            <person name="Skelly J."/>
            <person name="Guhlin J."/>
            <person name="Harrop T."/>
            <person name="Goldson S."/>
            <person name="Dearden P."/>
        </authorList>
    </citation>
    <scope>NUCLEOTIDE SEQUENCE</scope>
    <source>
        <strain evidence="1">Lincoln</strain>
        <tissue evidence="1">Whole body</tissue>
    </source>
</reference>
<protein>
    <submittedName>
        <fullName evidence="1">Uncharacterized protein</fullName>
    </submittedName>
</protein>
<dbReference type="AlphaFoldDB" id="A0AA39FLH7"/>
<feature type="non-terminal residue" evidence="1">
    <location>
        <position position="74"/>
    </location>
</feature>
<dbReference type="EMBL" id="JAQQBR010000171">
    <property type="protein sequence ID" value="KAK0171499.1"/>
    <property type="molecule type" value="Genomic_DNA"/>
</dbReference>
<proteinExistence type="predicted"/>
<reference evidence="1" key="2">
    <citation type="submission" date="2023-03" db="EMBL/GenBank/DDBJ databases">
        <authorList>
            <person name="Inwood S.N."/>
            <person name="Skelly J.G."/>
            <person name="Guhlin J."/>
            <person name="Harrop T.W.R."/>
            <person name="Goldson S.G."/>
            <person name="Dearden P.K."/>
        </authorList>
    </citation>
    <scope>NUCLEOTIDE SEQUENCE</scope>
    <source>
        <strain evidence="1">Lincoln</strain>
        <tissue evidence="1">Whole body</tissue>
    </source>
</reference>
<name>A0AA39FLH7_MICHY</name>
<organism evidence="1 2">
    <name type="scientific">Microctonus hyperodae</name>
    <name type="common">Parasitoid wasp</name>
    <dbReference type="NCBI Taxonomy" id="165561"/>
    <lineage>
        <taxon>Eukaryota</taxon>
        <taxon>Metazoa</taxon>
        <taxon>Ecdysozoa</taxon>
        <taxon>Arthropoda</taxon>
        <taxon>Hexapoda</taxon>
        <taxon>Insecta</taxon>
        <taxon>Pterygota</taxon>
        <taxon>Neoptera</taxon>
        <taxon>Endopterygota</taxon>
        <taxon>Hymenoptera</taxon>
        <taxon>Apocrita</taxon>
        <taxon>Ichneumonoidea</taxon>
        <taxon>Braconidae</taxon>
        <taxon>Euphorinae</taxon>
        <taxon>Microctonus</taxon>
    </lineage>
</organism>
<evidence type="ECO:0000313" key="2">
    <source>
        <dbReference type="Proteomes" id="UP001168972"/>
    </source>
</evidence>
<keyword evidence="2" id="KW-1185">Reference proteome</keyword>
<sequence>MCRVCGWKVETWAYVWVRCVGGGSRAVWQEMVGEVLGDDGEGNGWLRLVEEWRNECERMERNRGTVRTGGRSIG</sequence>
<comment type="caution">
    <text evidence="1">The sequence shown here is derived from an EMBL/GenBank/DDBJ whole genome shotgun (WGS) entry which is preliminary data.</text>
</comment>